<dbReference type="InterPro" id="IPR040456">
    <property type="entry name" value="RNase_H2_suB"/>
</dbReference>
<dbReference type="Gene3D" id="1.10.20.120">
    <property type="match status" value="1"/>
</dbReference>
<dbReference type="InParanoid" id="T0PYC6"/>
<dbReference type="RefSeq" id="XP_008620497.1">
    <property type="nucleotide sequence ID" value="XM_008622275.1"/>
</dbReference>
<dbReference type="EMBL" id="JH767243">
    <property type="protein sequence ID" value="EQC26060.1"/>
    <property type="molecule type" value="Genomic_DNA"/>
</dbReference>
<dbReference type="OMA" id="NVDRTGM"/>
<dbReference type="OrthoDB" id="29098at2759"/>
<proteinExistence type="predicted"/>
<dbReference type="Proteomes" id="UP000030762">
    <property type="component" value="Unassembled WGS sequence"/>
</dbReference>
<dbReference type="AlphaFoldDB" id="T0PYC6"/>
<dbReference type="GO" id="GO:0005654">
    <property type="term" value="C:nucleoplasm"/>
    <property type="evidence" value="ECO:0007669"/>
    <property type="project" value="TreeGrafter"/>
</dbReference>
<protein>
    <submittedName>
        <fullName evidence="1">Uncharacterized protein</fullName>
    </submittedName>
</protein>
<reference evidence="1 2" key="1">
    <citation type="submission" date="2012-04" db="EMBL/GenBank/DDBJ databases">
        <title>The Genome Sequence of Saprolegnia declina VS20.</title>
        <authorList>
            <consortium name="The Broad Institute Genome Sequencing Platform"/>
            <person name="Russ C."/>
            <person name="Nusbaum C."/>
            <person name="Tyler B."/>
            <person name="van West P."/>
            <person name="Dieguez-Uribeondo J."/>
            <person name="de Bruijn I."/>
            <person name="Tripathy S."/>
            <person name="Jiang R."/>
            <person name="Young S.K."/>
            <person name="Zeng Q."/>
            <person name="Gargeya S."/>
            <person name="Fitzgerald M."/>
            <person name="Haas B."/>
            <person name="Abouelleil A."/>
            <person name="Alvarado L."/>
            <person name="Arachchi H.M."/>
            <person name="Berlin A."/>
            <person name="Chapman S.B."/>
            <person name="Goldberg J."/>
            <person name="Griggs A."/>
            <person name="Gujja S."/>
            <person name="Hansen M."/>
            <person name="Howarth C."/>
            <person name="Imamovic A."/>
            <person name="Larimer J."/>
            <person name="McCowen C."/>
            <person name="Montmayeur A."/>
            <person name="Murphy C."/>
            <person name="Neiman D."/>
            <person name="Pearson M."/>
            <person name="Priest M."/>
            <person name="Roberts A."/>
            <person name="Saif S."/>
            <person name="Shea T."/>
            <person name="Sisk P."/>
            <person name="Sykes S."/>
            <person name="Wortman J."/>
            <person name="Nusbaum C."/>
            <person name="Birren B."/>
        </authorList>
    </citation>
    <scope>NUCLEOTIDE SEQUENCE [LARGE SCALE GENOMIC DNA]</scope>
    <source>
        <strain evidence="1 2">VS20</strain>
    </source>
</reference>
<dbReference type="GeneID" id="19956806"/>
<keyword evidence="2" id="KW-1185">Reference proteome</keyword>
<name>T0PYC6_SAPDV</name>
<dbReference type="eggNOG" id="KOG4705">
    <property type="taxonomic scope" value="Eukaryota"/>
</dbReference>
<evidence type="ECO:0000313" key="2">
    <source>
        <dbReference type="Proteomes" id="UP000030762"/>
    </source>
</evidence>
<dbReference type="GO" id="GO:0032299">
    <property type="term" value="C:ribonuclease H2 complex"/>
    <property type="evidence" value="ECO:0007669"/>
    <property type="project" value="InterPro"/>
</dbReference>
<sequence>MAAKCRVLLLSDADKAVRDAKLTRFVRDAHALPVLTFMRWRQGKSPRMVAKGQGQLFEVQKLADDRSLFAPGNLVLQDGRILLVTPMDPRFVLLEAFAQWKRKDQFCTLHDIVEASGVDMRGVDRWQREAISLVCDTSDDEDMVTISVRPNATKILSFLRRKVDRIAAAHKAAAAKPSEQAAFLSDFTLPPSAAPLSNDGTRTNKSSEDDAAVHLQFALLTLSEYVDAFYLHPVIESYGLPLDSWDKEKKADAKPKAAADLIAKYDVRQSAPPSATKRPAPAATAKAAKKKVVNTAGMKSIASFFGAK</sequence>
<dbReference type="STRING" id="1156394.T0PYC6"/>
<dbReference type="PANTHER" id="PTHR13383">
    <property type="entry name" value="RIBONUCLEASE H2 SUBUNIT B"/>
    <property type="match status" value="1"/>
</dbReference>
<dbReference type="GO" id="GO:0006401">
    <property type="term" value="P:RNA catabolic process"/>
    <property type="evidence" value="ECO:0007669"/>
    <property type="project" value="TreeGrafter"/>
</dbReference>
<dbReference type="PANTHER" id="PTHR13383:SF11">
    <property type="entry name" value="RIBONUCLEASE H2 SUBUNIT B"/>
    <property type="match status" value="1"/>
</dbReference>
<gene>
    <name evidence="1" type="ORF">SDRG_16079</name>
</gene>
<accession>T0PYC6</accession>
<organism evidence="1 2">
    <name type="scientific">Saprolegnia diclina (strain VS20)</name>
    <dbReference type="NCBI Taxonomy" id="1156394"/>
    <lineage>
        <taxon>Eukaryota</taxon>
        <taxon>Sar</taxon>
        <taxon>Stramenopiles</taxon>
        <taxon>Oomycota</taxon>
        <taxon>Saprolegniomycetes</taxon>
        <taxon>Saprolegniales</taxon>
        <taxon>Saprolegniaceae</taxon>
        <taxon>Saprolegnia</taxon>
    </lineage>
</organism>
<evidence type="ECO:0000313" key="1">
    <source>
        <dbReference type="EMBL" id="EQC26060.1"/>
    </source>
</evidence>
<dbReference type="VEuPathDB" id="FungiDB:SDRG_16079"/>